<evidence type="ECO:0000256" key="1">
    <source>
        <dbReference type="ARBA" id="ARBA00022801"/>
    </source>
</evidence>
<keyword evidence="1" id="KW-0378">Hydrolase</keyword>
<dbReference type="EMBL" id="DVGK01000160">
    <property type="protein sequence ID" value="HIR14916.1"/>
    <property type="molecule type" value="Genomic_DNA"/>
</dbReference>
<name>A0A9D1AEY8_9FIRM</name>
<accession>A0A9D1AEY8</accession>
<dbReference type="Gene3D" id="3.60.21.10">
    <property type="match status" value="1"/>
</dbReference>
<dbReference type="CDD" id="cd00840">
    <property type="entry name" value="MPP_Mre11_N"/>
    <property type="match status" value="1"/>
</dbReference>
<dbReference type="Proteomes" id="UP000886757">
    <property type="component" value="Unassembled WGS sequence"/>
</dbReference>
<dbReference type="InterPro" id="IPR050535">
    <property type="entry name" value="DNA_Repair-Maintenance_Comp"/>
</dbReference>
<dbReference type="PANTHER" id="PTHR30337">
    <property type="entry name" value="COMPONENT OF ATP-DEPENDENT DSDNA EXONUCLEASE"/>
    <property type="match status" value="1"/>
</dbReference>
<feature type="domain" description="Calcineurin-like phosphoesterase" evidence="2">
    <location>
        <begin position="1"/>
        <end position="186"/>
    </location>
</feature>
<dbReference type="GO" id="GO:0016787">
    <property type="term" value="F:hydrolase activity"/>
    <property type="evidence" value="ECO:0007669"/>
    <property type="project" value="UniProtKB-KW"/>
</dbReference>
<comment type="caution">
    <text evidence="3">The sequence shown here is derived from an EMBL/GenBank/DDBJ whole genome shotgun (WGS) entry which is preliminary data.</text>
</comment>
<dbReference type="Pfam" id="PF00149">
    <property type="entry name" value="Metallophos"/>
    <property type="match status" value="1"/>
</dbReference>
<evidence type="ECO:0000313" key="3">
    <source>
        <dbReference type="EMBL" id="HIR14916.1"/>
    </source>
</evidence>
<evidence type="ECO:0000259" key="2">
    <source>
        <dbReference type="Pfam" id="PF00149"/>
    </source>
</evidence>
<dbReference type="SUPFAM" id="SSF56300">
    <property type="entry name" value="Metallo-dependent phosphatases"/>
    <property type="match status" value="1"/>
</dbReference>
<dbReference type="AlphaFoldDB" id="A0A9D1AEY8"/>
<dbReference type="InterPro" id="IPR004843">
    <property type="entry name" value="Calcineurin-like_PHP"/>
</dbReference>
<organism evidence="3 4">
    <name type="scientific">Candidatus Choladousia intestinavium</name>
    <dbReference type="NCBI Taxonomy" id="2840727"/>
    <lineage>
        <taxon>Bacteria</taxon>
        <taxon>Bacillati</taxon>
        <taxon>Bacillota</taxon>
        <taxon>Clostridia</taxon>
        <taxon>Lachnospirales</taxon>
        <taxon>Lachnospiraceae</taxon>
        <taxon>Lachnospiraceae incertae sedis</taxon>
        <taxon>Candidatus Choladousia</taxon>
    </lineage>
</organism>
<proteinExistence type="predicted"/>
<evidence type="ECO:0000313" key="4">
    <source>
        <dbReference type="Proteomes" id="UP000886757"/>
    </source>
</evidence>
<gene>
    <name evidence="3" type="ORF">IAB31_13455</name>
</gene>
<sequence length="350" mass="40126">MRFMHIADVHLGALPDAGAPWSGDRGKELWQTFEKCIGEARARKVDLLLIAGDLFHRQPRGRELQEVNTLFSSLSGTIVVLMAGNHDYLKPSSPYWDFPWGENVVCLFDDRCEKIRLPELRTEIYGFSYHQQEITAPLYDALQAGKGDYFKILLAHGGDAQHIPMNKEKLMKAGFDYIALGHIHKPQVYIKNLALYAGALEPIDINDTGPHGFILGETFRKKVKLTFVELAGRQYRHEEIEVTPEDTSFSLKNKIEERIRREGSQHLYKVILRGQRDPQFLPDCSLYRKCGRILEIQDRTAPAFPLEELKRRYQGQLVGEFIESFGEEPREAVERKALQYGLEALLADLR</sequence>
<protein>
    <submittedName>
        <fullName evidence="3">Metallophosphoesterase</fullName>
    </submittedName>
</protein>
<reference evidence="3" key="2">
    <citation type="journal article" date="2021" name="PeerJ">
        <title>Extensive microbial diversity within the chicken gut microbiome revealed by metagenomics and culture.</title>
        <authorList>
            <person name="Gilroy R."/>
            <person name="Ravi A."/>
            <person name="Getino M."/>
            <person name="Pursley I."/>
            <person name="Horton D.L."/>
            <person name="Alikhan N.F."/>
            <person name="Baker D."/>
            <person name="Gharbi K."/>
            <person name="Hall N."/>
            <person name="Watson M."/>
            <person name="Adriaenssens E.M."/>
            <person name="Foster-Nyarko E."/>
            <person name="Jarju S."/>
            <person name="Secka A."/>
            <person name="Antonio M."/>
            <person name="Oren A."/>
            <person name="Chaudhuri R.R."/>
            <person name="La Ragione R."/>
            <person name="Hildebrand F."/>
            <person name="Pallen M.J."/>
        </authorList>
    </citation>
    <scope>NUCLEOTIDE SEQUENCE</scope>
    <source>
        <strain evidence="3">ChiSjej4B22-8148</strain>
    </source>
</reference>
<dbReference type="InterPro" id="IPR029052">
    <property type="entry name" value="Metallo-depent_PP-like"/>
</dbReference>
<dbReference type="InterPro" id="IPR041796">
    <property type="entry name" value="Mre11_N"/>
</dbReference>
<reference evidence="3" key="1">
    <citation type="submission" date="2020-10" db="EMBL/GenBank/DDBJ databases">
        <authorList>
            <person name="Gilroy R."/>
        </authorList>
    </citation>
    <scope>NUCLEOTIDE SEQUENCE</scope>
    <source>
        <strain evidence="3">ChiSjej4B22-8148</strain>
    </source>
</reference>